<name>A0A8J7KM40_9ACTN</name>
<evidence type="ECO:0000259" key="7">
    <source>
        <dbReference type="PROSITE" id="PS51012"/>
    </source>
</evidence>
<evidence type="ECO:0000256" key="3">
    <source>
        <dbReference type="ARBA" id="ARBA00022989"/>
    </source>
</evidence>
<evidence type="ECO:0000256" key="2">
    <source>
        <dbReference type="ARBA" id="ARBA00022692"/>
    </source>
</evidence>
<keyword evidence="6" id="KW-0813">Transport</keyword>
<gene>
    <name evidence="8" type="ORF">IW245_004920</name>
</gene>
<protein>
    <recommendedName>
        <fullName evidence="6">Transport permease protein</fullName>
    </recommendedName>
</protein>
<keyword evidence="6" id="KW-1003">Cell membrane</keyword>
<comment type="subcellular location">
    <subcellularLocation>
        <location evidence="6">Cell membrane</location>
        <topology evidence="6">Multi-pass membrane protein</topology>
    </subcellularLocation>
    <subcellularLocation>
        <location evidence="1">Membrane</location>
        <topology evidence="1">Multi-pass membrane protein</topology>
    </subcellularLocation>
</comment>
<sequence length="253" mass="27719">MAGTLAVYEFFAVGYRRLWRASIFGQFISPLLFVVGIGMGVGTFVNRAGVLGVDYVSYLVPGMLVSVALQLAVGESTFPVFGHFHWNRYYYAMQATPVAERDMVAGQLAFLVTRVLLAGSVFLGVTAAFGKVHTWWVIGCLGVAVLIGLAGGSATMAYTAWITSESSFAVLFRFVLTPLTLFSGVFFPVAQLPVWLRPAAYVSPLWHAVELSRQFAFARFHLWPALGHTGYLLVWVAVGFALTRRAFARRLSS</sequence>
<evidence type="ECO:0000256" key="6">
    <source>
        <dbReference type="RuleBase" id="RU361157"/>
    </source>
</evidence>
<keyword evidence="5" id="KW-0046">Antibiotic resistance</keyword>
<dbReference type="PANTHER" id="PTHR43229:SF2">
    <property type="entry name" value="NODULATION PROTEIN J"/>
    <property type="match status" value="1"/>
</dbReference>
<dbReference type="RefSeq" id="WP_197005453.1">
    <property type="nucleotide sequence ID" value="NZ_BONS01000009.1"/>
</dbReference>
<dbReference type="InterPro" id="IPR047817">
    <property type="entry name" value="ABC2_TM_bact-type"/>
</dbReference>
<dbReference type="InterPro" id="IPR051784">
    <property type="entry name" value="Nod_factor_ABC_transporter"/>
</dbReference>
<dbReference type="GO" id="GO:0140359">
    <property type="term" value="F:ABC-type transporter activity"/>
    <property type="evidence" value="ECO:0007669"/>
    <property type="project" value="InterPro"/>
</dbReference>
<reference evidence="8" key="1">
    <citation type="submission" date="2020-11" db="EMBL/GenBank/DDBJ databases">
        <title>Sequencing the genomes of 1000 actinobacteria strains.</title>
        <authorList>
            <person name="Klenk H.-P."/>
        </authorList>
    </citation>
    <scope>NUCLEOTIDE SEQUENCE</scope>
    <source>
        <strain evidence="8">DSM 45356</strain>
    </source>
</reference>
<keyword evidence="9" id="KW-1185">Reference proteome</keyword>
<dbReference type="PIRSF" id="PIRSF006648">
    <property type="entry name" value="DrrB"/>
    <property type="match status" value="1"/>
</dbReference>
<dbReference type="AlphaFoldDB" id="A0A8J7KM40"/>
<dbReference type="PANTHER" id="PTHR43229">
    <property type="entry name" value="NODULATION PROTEIN J"/>
    <property type="match status" value="1"/>
</dbReference>
<proteinExistence type="inferred from homology"/>
<comment type="caution">
    <text evidence="8">The sequence shown here is derived from an EMBL/GenBank/DDBJ whole genome shotgun (WGS) entry which is preliminary data.</text>
</comment>
<evidence type="ECO:0000313" key="9">
    <source>
        <dbReference type="Proteomes" id="UP000622552"/>
    </source>
</evidence>
<evidence type="ECO:0000256" key="5">
    <source>
        <dbReference type="ARBA" id="ARBA00023251"/>
    </source>
</evidence>
<dbReference type="Proteomes" id="UP000622552">
    <property type="component" value="Unassembled WGS sequence"/>
</dbReference>
<keyword evidence="4 6" id="KW-0472">Membrane</keyword>
<accession>A0A8J7KM40</accession>
<dbReference type="InterPro" id="IPR000412">
    <property type="entry name" value="ABC_2_transport"/>
</dbReference>
<feature type="transmembrane region" description="Helical" evidence="6">
    <location>
        <begin position="222"/>
        <end position="243"/>
    </location>
</feature>
<dbReference type="PRINTS" id="PR00164">
    <property type="entry name" value="ABC2TRNSPORT"/>
</dbReference>
<evidence type="ECO:0000313" key="8">
    <source>
        <dbReference type="EMBL" id="MBG6138726.1"/>
    </source>
</evidence>
<evidence type="ECO:0000256" key="1">
    <source>
        <dbReference type="ARBA" id="ARBA00004141"/>
    </source>
</evidence>
<keyword evidence="2 6" id="KW-0812">Transmembrane</keyword>
<dbReference type="PROSITE" id="PS51012">
    <property type="entry name" value="ABC_TM2"/>
    <property type="match status" value="1"/>
</dbReference>
<feature type="transmembrane region" description="Helical" evidence="6">
    <location>
        <begin position="170"/>
        <end position="190"/>
    </location>
</feature>
<keyword evidence="3 6" id="KW-1133">Transmembrane helix</keyword>
<evidence type="ECO:0000256" key="4">
    <source>
        <dbReference type="ARBA" id="ARBA00023136"/>
    </source>
</evidence>
<dbReference type="GO" id="GO:0043190">
    <property type="term" value="C:ATP-binding cassette (ABC) transporter complex"/>
    <property type="evidence" value="ECO:0007669"/>
    <property type="project" value="InterPro"/>
</dbReference>
<feature type="domain" description="ABC transmembrane type-2" evidence="7">
    <location>
        <begin position="21"/>
        <end position="250"/>
    </location>
</feature>
<organism evidence="8 9">
    <name type="scientific">Longispora fulva</name>
    <dbReference type="NCBI Taxonomy" id="619741"/>
    <lineage>
        <taxon>Bacteria</taxon>
        <taxon>Bacillati</taxon>
        <taxon>Actinomycetota</taxon>
        <taxon>Actinomycetes</taxon>
        <taxon>Micromonosporales</taxon>
        <taxon>Micromonosporaceae</taxon>
        <taxon>Longispora</taxon>
    </lineage>
</organism>
<feature type="transmembrane region" description="Helical" evidence="6">
    <location>
        <begin position="58"/>
        <end position="82"/>
    </location>
</feature>
<dbReference type="InterPro" id="IPR013525">
    <property type="entry name" value="ABC2_TM"/>
</dbReference>
<dbReference type="GO" id="GO:0046677">
    <property type="term" value="P:response to antibiotic"/>
    <property type="evidence" value="ECO:0007669"/>
    <property type="project" value="UniProtKB-KW"/>
</dbReference>
<comment type="similarity">
    <text evidence="6">Belongs to the ABC-2 integral membrane protein family.</text>
</comment>
<dbReference type="EMBL" id="JADOUF010000001">
    <property type="protein sequence ID" value="MBG6138726.1"/>
    <property type="molecule type" value="Genomic_DNA"/>
</dbReference>
<feature type="transmembrane region" description="Helical" evidence="6">
    <location>
        <begin position="135"/>
        <end position="158"/>
    </location>
</feature>
<feature type="transmembrane region" description="Helical" evidence="6">
    <location>
        <begin position="103"/>
        <end position="129"/>
    </location>
</feature>
<feature type="transmembrane region" description="Helical" evidence="6">
    <location>
        <begin position="23"/>
        <end position="46"/>
    </location>
</feature>
<dbReference type="Pfam" id="PF01061">
    <property type="entry name" value="ABC2_membrane"/>
    <property type="match status" value="1"/>
</dbReference>